<dbReference type="InterPro" id="IPR039426">
    <property type="entry name" value="TonB-dep_rcpt-like"/>
</dbReference>
<dbReference type="Proteomes" id="UP001597525">
    <property type="component" value="Unassembled WGS sequence"/>
</dbReference>
<dbReference type="RefSeq" id="WP_320186419.1">
    <property type="nucleotide sequence ID" value="NZ_CP138332.1"/>
</dbReference>
<evidence type="ECO:0000259" key="8">
    <source>
        <dbReference type="Pfam" id="PF07715"/>
    </source>
</evidence>
<feature type="domain" description="TonB-dependent receptor plug" evidence="8">
    <location>
        <begin position="222"/>
        <end position="347"/>
    </location>
</feature>
<sequence>MKITRKRYVGIRSFTNRRVRGSVRLIGLFYLLFIMGSVAIANAQRISLSISNTSLKQIMLAITQQTGFSFVYEDRDIMDIKPMTLHVSNRPLDAVLELLFRETDLECLIQNKAIIVRRTKAVQQTQQSFVSGKITDNDGKSLQGVSVQVKQRGIQVASGRDGAYRIMASPGDTLVFTNIGYVRQERILKTEATVNITLIAEMGLIEEVEVVSVGYGEQSRRLVTSSISSVKGTQIQNRPGATIESLLQGLAPGVLVQNNSGMPGGASNIQVRGLAAMSREANSNVISMPLFVIDGVPMEQDNFNPSDPTQQLTSILAGINPYDVESIDILKDAASTAIYGSRGANGVILIKTKRGNIGKPIVSLNTMYGTSYFPALRPTLGGNAERNAKIALWQEYINVRDFGGEQLPDMPIELTDSLNPFYNNSTDWQRQFIRNATFKDVNLGIRGGTENANYRVGATYYDEGGIILGSGFKRYGLSYYGQFIPVKKFNIVASANINQTDASRRRGGEFNQATIGNQFTSSLNPAPSDGLFQEYVDAFGRSVNTNLNRQIISRIEMAYDVLPFLNLSTRGSAIYSFGRQNIFNPSSINNDMRPSASYFSSEALTLMSESMIRYNQTFGGVHTFNVVVGNTINTNETNSILGSGTGGPSDNQQVIRGYPQANIRLGTDNFTYGLLSYYGRLVYDFKSKYVLNATWRADGSSKFGRDNRWGYFPSLSAAWLFSEESFVKKTMGDWLYLGKLRGSWGRVGQQYEDNYLAFGRYNTTGTYNGLPIVAPNYGGGNGIPLPNLGWESSTSYGVGLDLDLFNGRVTSTVDYYYRSNEDYLFEQPLSSTSGYRGIYINGGAIENTGVEFSATAYVFPMDKKFQYNITFMASRNNNKVLRLPDLGRSMQRSGGGSPAPYLMVGRPLNGFYLFEYLGVYPTDADVPVNPYTGTNVNPLFFGGRYRGGDIWLKDQNGDYQIDLRENSADLVYMGDPNPKLTGSLNQTFRWQMAGNSAIQLDALFVYSFGGKVYNRALANRMQDASWAGGGNVNYPFFQDNFPDLAGLDIWTPDNTNARYPTLNAWRSKLTSYDFVGNYAVPSSLFLEDGSFIRLRTLRFGYEFPQPFLDKFGGRRLTAYIAVDNLFHLSKYSGMDPENVDFFGIDQGNGYPLPRRFNFGLSFEL</sequence>
<evidence type="ECO:0000256" key="6">
    <source>
        <dbReference type="ARBA" id="ARBA00023237"/>
    </source>
</evidence>
<organism evidence="9 10">
    <name type="scientific">Sphingobacterium bambusae</name>
    <dbReference type="NCBI Taxonomy" id="662858"/>
    <lineage>
        <taxon>Bacteria</taxon>
        <taxon>Pseudomonadati</taxon>
        <taxon>Bacteroidota</taxon>
        <taxon>Sphingobacteriia</taxon>
        <taxon>Sphingobacteriales</taxon>
        <taxon>Sphingobacteriaceae</taxon>
        <taxon>Sphingobacterium</taxon>
    </lineage>
</organism>
<dbReference type="InterPro" id="IPR008969">
    <property type="entry name" value="CarboxyPept-like_regulatory"/>
</dbReference>
<dbReference type="PROSITE" id="PS52016">
    <property type="entry name" value="TONB_DEPENDENT_REC_3"/>
    <property type="match status" value="1"/>
</dbReference>
<keyword evidence="6 7" id="KW-0998">Cell outer membrane</keyword>
<dbReference type="InterPro" id="IPR023996">
    <property type="entry name" value="TonB-dep_OMP_SusC/RagA"/>
</dbReference>
<evidence type="ECO:0000256" key="3">
    <source>
        <dbReference type="ARBA" id="ARBA00022452"/>
    </source>
</evidence>
<comment type="similarity">
    <text evidence="7">Belongs to the TonB-dependent receptor family.</text>
</comment>
<keyword evidence="5 7" id="KW-0472">Membrane</keyword>
<evidence type="ECO:0000256" key="4">
    <source>
        <dbReference type="ARBA" id="ARBA00022692"/>
    </source>
</evidence>
<comment type="subcellular location">
    <subcellularLocation>
        <location evidence="1 7">Cell outer membrane</location>
        <topology evidence="1 7">Multi-pass membrane protein</topology>
    </subcellularLocation>
</comment>
<dbReference type="Gene3D" id="2.40.170.20">
    <property type="entry name" value="TonB-dependent receptor, beta-barrel domain"/>
    <property type="match status" value="1"/>
</dbReference>
<dbReference type="InterPro" id="IPR036942">
    <property type="entry name" value="Beta-barrel_TonB_sf"/>
</dbReference>
<accession>A0ABW6BMG0</accession>
<name>A0ABW6BMG0_9SPHI</name>
<reference evidence="10" key="1">
    <citation type="journal article" date="2019" name="Int. J. Syst. Evol. Microbiol.">
        <title>The Global Catalogue of Microorganisms (GCM) 10K type strain sequencing project: providing services to taxonomists for standard genome sequencing and annotation.</title>
        <authorList>
            <consortium name="The Broad Institute Genomics Platform"/>
            <consortium name="The Broad Institute Genome Sequencing Center for Infectious Disease"/>
            <person name="Wu L."/>
            <person name="Ma J."/>
        </authorList>
    </citation>
    <scope>NUCLEOTIDE SEQUENCE [LARGE SCALE GENOMIC DNA]</scope>
    <source>
        <strain evidence="10">KCTC 22814</strain>
    </source>
</reference>
<dbReference type="NCBIfam" id="TIGR04057">
    <property type="entry name" value="SusC_RagA_signa"/>
    <property type="match status" value="1"/>
</dbReference>
<evidence type="ECO:0000313" key="9">
    <source>
        <dbReference type="EMBL" id="MFD2969206.1"/>
    </source>
</evidence>
<evidence type="ECO:0000256" key="1">
    <source>
        <dbReference type="ARBA" id="ARBA00004571"/>
    </source>
</evidence>
<dbReference type="Pfam" id="PF07715">
    <property type="entry name" value="Plug"/>
    <property type="match status" value="1"/>
</dbReference>
<keyword evidence="3 7" id="KW-1134">Transmembrane beta strand</keyword>
<gene>
    <name evidence="9" type="ORF">ACFS7Y_17560</name>
</gene>
<evidence type="ECO:0000256" key="2">
    <source>
        <dbReference type="ARBA" id="ARBA00022448"/>
    </source>
</evidence>
<keyword evidence="4 7" id="KW-0812">Transmembrane</keyword>
<proteinExistence type="inferred from homology"/>
<dbReference type="InterPro" id="IPR023997">
    <property type="entry name" value="TonB-dep_OMP_SusC/RagA_CS"/>
</dbReference>
<evidence type="ECO:0000256" key="5">
    <source>
        <dbReference type="ARBA" id="ARBA00023136"/>
    </source>
</evidence>
<dbReference type="Pfam" id="PF13715">
    <property type="entry name" value="CarbopepD_reg_2"/>
    <property type="match status" value="1"/>
</dbReference>
<keyword evidence="10" id="KW-1185">Reference proteome</keyword>
<dbReference type="SUPFAM" id="SSF56935">
    <property type="entry name" value="Porins"/>
    <property type="match status" value="1"/>
</dbReference>
<dbReference type="Gene3D" id="2.170.130.10">
    <property type="entry name" value="TonB-dependent receptor, plug domain"/>
    <property type="match status" value="1"/>
</dbReference>
<evidence type="ECO:0000313" key="10">
    <source>
        <dbReference type="Proteomes" id="UP001597525"/>
    </source>
</evidence>
<protein>
    <submittedName>
        <fullName evidence="9">SusC/RagA family TonB-linked outer membrane protein</fullName>
    </submittedName>
</protein>
<dbReference type="SUPFAM" id="SSF49464">
    <property type="entry name" value="Carboxypeptidase regulatory domain-like"/>
    <property type="match status" value="1"/>
</dbReference>
<dbReference type="Gene3D" id="2.60.40.1120">
    <property type="entry name" value="Carboxypeptidase-like, regulatory domain"/>
    <property type="match status" value="1"/>
</dbReference>
<dbReference type="NCBIfam" id="TIGR04056">
    <property type="entry name" value="OMP_RagA_SusC"/>
    <property type="match status" value="1"/>
</dbReference>
<comment type="caution">
    <text evidence="9">The sequence shown here is derived from an EMBL/GenBank/DDBJ whole genome shotgun (WGS) entry which is preliminary data.</text>
</comment>
<dbReference type="InterPro" id="IPR037066">
    <property type="entry name" value="Plug_dom_sf"/>
</dbReference>
<dbReference type="EMBL" id="JBHUPB010000012">
    <property type="protein sequence ID" value="MFD2969206.1"/>
    <property type="molecule type" value="Genomic_DNA"/>
</dbReference>
<dbReference type="InterPro" id="IPR012910">
    <property type="entry name" value="Plug_dom"/>
</dbReference>
<evidence type="ECO:0000256" key="7">
    <source>
        <dbReference type="PROSITE-ProRule" id="PRU01360"/>
    </source>
</evidence>
<keyword evidence="2 7" id="KW-0813">Transport</keyword>